<dbReference type="AlphaFoldDB" id="A0AAN5CH62"/>
<feature type="domain" description="PH" evidence="1">
    <location>
        <begin position="18"/>
        <end position="117"/>
    </location>
</feature>
<sequence>MLGNVNSLLALASDPSYEAKVTGPLQLLQELGWRSSLGILKANILFLFEEAKERKATSPFLVLIIEDCFVQLGDDNSLGKEFTLEIRFKTTGKNYIFAAENFKALEKWVTVLTITPMDYIRITKQSFLEQIEALDEESRKRNETSTKDE</sequence>
<evidence type="ECO:0000259" key="1">
    <source>
        <dbReference type="PROSITE" id="PS50003"/>
    </source>
</evidence>
<dbReference type="InterPro" id="IPR001849">
    <property type="entry name" value="PH_domain"/>
</dbReference>
<evidence type="ECO:0000313" key="3">
    <source>
        <dbReference type="Proteomes" id="UP001328107"/>
    </source>
</evidence>
<accession>A0AAN5CH62</accession>
<name>A0AAN5CH62_9BILA</name>
<proteinExistence type="predicted"/>
<gene>
    <name evidence="2" type="ORF">PMAYCL1PPCAC_12951</name>
</gene>
<reference evidence="3" key="1">
    <citation type="submission" date="2022-10" db="EMBL/GenBank/DDBJ databases">
        <title>Genome assembly of Pristionchus species.</title>
        <authorList>
            <person name="Yoshida K."/>
            <person name="Sommer R.J."/>
        </authorList>
    </citation>
    <scope>NUCLEOTIDE SEQUENCE [LARGE SCALE GENOMIC DNA]</scope>
    <source>
        <strain evidence="3">RS5460</strain>
    </source>
</reference>
<feature type="non-terminal residue" evidence="2">
    <location>
        <position position="149"/>
    </location>
</feature>
<dbReference type="Proteomes" id="UP001328107">
    <property type="component" value="Unassembled WGS sequence"/>
</dbReference>
<keyword evidence="3" id="KW-1185">Reference proteome</keyword>
<dbReference type="Pfam" id="PF00169">
    <property type="entry name" value="PH"/>
    <property type="match status" value="1"/>
</dbReference>
<organism evidence="2 3">
    <name type="scientific">Pristionchus mayeri</name>
    <dbReference type="NCBI Taxonomy" id="1317129"/>
    <lineage>
        <taxon>Eukaryota</taxon>
        <taxon>Metazoa</taxon>
        <taxon>Ecdysozoa</taxon>
        <taxon>Nematoda</taxon>
        <taxon>Chromadorea</taxon>
        <taxon>Rhabditida</taxon>
        <taxon>Rhabditina</taxon>
        <taxon>Diplogasteromorpha</taxon>
        <taxon>Diplogasteroidea</taxon>
        <taxon>Neodiplogasteridae</taxon>
        <taxon>Pristionchus</taxon>
    </lineage>
</organism>
<dbReference type="InterPro" id="IPR011993">
    <property type="entry name" value="PH-like_dom_sf"/>
</dbReference>
<protein>
    <recommendedName>
        <fullName evidence="1">PH domain-containing protein</fullName>
    </recommendedName>
</protein>
<dbReference type="Gene3D" id="2.30.29.30">
    <property type="entry name" value="Pleckstrin-homology domain (PH domain)/Phosphotyrosine-binding domain (PTB)"/>
    <property type="match status" value="1"/>
</dbReference>
<evidence type="ECO:0000313" key="2">
    <source>
        <dbReference type="EMBL" id="GMR42756.1"/>
    </source>
</evidence>
<dbReference type="SUPFAM" id="SSF50729">
    <property type="entry name" value="PH domain-like"/>
    <property type="match status" value="1"/>
</dbReference>
<dbReference type="PROSITE" id="PS50003">
    <property type="entry name" value="PH_DOMAIN"/>
    <property type="match status" value="1"/>
</dbReference>
<dbReference type="EMBL" id="BTRK01000003">
    <property type="protein sequence ID" value="GMR42756.1"/>
    <property type="molecule type" value="Genomic_DNA"/>
</dbReference>
<comment type="caution">
    <text evidence="2">The sequence shown here is derived from an EMBL/GenBank/DDBJ whole genome shotgun (WGS) entry which is preliminary data.</text>
</comment>